<evidence type="ECO:0000313" key="5">
    <source>
        <dbReference type="Proteomes" id="UP001628220"/>
    </source>
</evidence>
<dbReference type="SUPFAM" id="SSF56731">
    <property type="entry name" value="DNA primase core"/>
    <property type="match status" value="1"/>
</dbReference>
<evidence type="ECO:0000313" key="1">
    <source>
        <dbReference type="EMBL" id="GAB1250901.1"/>
    </source>
</evidence>
<dbReference type="SUPFAM" id="SSF52540">
    <property type="entry name" value="P-loop containing nucleoside triphosphate hydrolases"/>
    <property type="match status" value="1"/>
</dbReference>
<dbReference type="EMBL" id="BAAFSF010000002">
    <property type="protein sequence ID" value="GAB1251896.1"/>
    <property type="molecule type" value="Genomic_DNA"/>
</dbReference>
<dbReference type="Proteomes" id="UP001628220">
    <property type="component" value="Unassembled WGS sequence"/>
</dbReference>
<accession>A0ABQ0E2A2</accession>
<evidence type="ECO:0000313" key="4">
    <source>
        <dbReference type="EMBL" id="GAB1251903.1"/>
    </source>
</evidence>
<dbReference type="EMBL" id="BAAFSF010000001">
    <property type="protein sequence ID" value="GAB1250901.1"/>
    <property type="molecule type" value="Genomic_DNA"/>
</dbReference>
<dbReference type="Gene3D" id="3.40.50.300">
    <property type="entry name" value="P-loop containing nucleotide triphosphate hydrolases"/>
    <property type="match status" value="1"/>
</dbReference>
<name>A0ABQ0E2A2_9PORP</name>
<gene>
    <name evidence="1" type="ORF">Tsumi_00050</name>
    <name evidence="2" type="ORF">Tsumi_08920</name>
    <name evidence="3" type="ORF">Tsumi_10010</name>
    <name evidence="4" type="ORF">Tsumi_10090</name>
</gene>
<dbReference type="EMBL" id="BAAFSF010000001">
    <property type="protein sequence ID" value="GAB1251788.1"/>
    <property type="molecule type" value="Genomic_DNA"/>
</dbReference>
<dbReference type="InterPro" id="IPR027417">
    <property type="entry name" value="P-loop_NTPase"/>
</dbReference>
<dbReference type="RefSeq" id="WP_244400373.1">
    <property type="nucleotide sequence ID" value="NZ_BAAFSF010000001.1"/>
</dbReference>
<evidence type="ECO:0000313" key="3">
    <source>
        <dbReference type="EMBL" id="GAB1251896.1"/>
    </source>
</evidence>
<dbReference type="EMBL" id="BAAFSF010000003">
    <property type="protein sequence ID" value="GAB1251903.1"/>
    <property type="molecule type" value="Genomic_DNA"/>
</dbReference>
<protein>
    <submittedName>
        <fullName evidence="2">Bifunctional DNA primase/helicase</fullName>
    </submittedName>
</protein>
<sequence length="694" mass="79215">MTLKEEVLQLTNRGLEVFYFYMPIDFVPKRNFRNPLYDDKRASCNIYFDPKSDSYRMKDFGNEAYSGDCFWFAATILGLDVRSEFKKVLVTIIQDLNLKISIEYRGDTNMKAARSTYPRQAVEQSQKRCTGSMDKVEYIANKKSFRVYERPFTQKELAFWEQYGISLETLEQYHVKSLSCYESVSREGKPFKLTSSSEEPIFCYAHNDFVKIYRPNSKLRFLYGGEKSEEYVFGLARLPNKGDILFITGGEKDVLSLSAHHFNAICFNSETAQIPRGIIESLSLRFLHLIILYDSDETGVREAQKQVEALSEFGVLRLQLPLSGIKTEKDISDYFALGHSQQDLRDLLARMFSSLYSETMMILQSCEIDYDNPPDVSKSVVSVNGVPLGSQDNLFCITGGEGTGKSNYIGSILAGTLCAERLDSERTLGLEITPNPKALAVLHYDTEQSEAQLYKNLGKTLRRADVETVPDFYHSLYLASLSRKDRLKLIRESMDLFRHKHGGIHLVVIDGIADLVRSANDETESIAVVDELYRLAGIYNTCIICVLHFVPNGIKLRGHIGSELQRKSAGILSIEKDDNPEYSVVKALKVRDGSPLDVPMMLFGWDKELGMHVYRGEKSKEDKEKRKTDELISIVTEIFQSNRRLSYQELCDVLMRELGVKERTAKKYISYMREQRILSQDTAGNYQKGELCHT</sequence>
<dbReference type="Pfam" id="PF13481">
    <property type="entry name" value="AAA_25"/>
    <property type="match status" value="1"/>
</dbReference>
<proteinExistence type="predicted"/>
<keyword evidence="5" id="KW-1185">Reference proteome</keyword>
<dbReference type="CDD" id="cd01029">
    <property type="entry name" value="TOPRIM_primases"/>
    <property type="match status" value="1"/>
</dbReference>
<dbReference type="Gene3D" id="3.40.1360.10">
    <property type="match status" value="1"/>
</dbReference>
<evidence type="ECO:0000313" key="2">
    <source>
        <dbReference type="EMBL" id="GAB1251788.1"/>
    </source>
</evidence>
<reference evidence="2 5" key="1">
    <citation type="journal article" date="2025" name="Int. J. Syst. Evol. Microbiol.">
        <title>Desulfovibrio falkowii sp. nov., Porphyromonas miyakawae sp. nov., Mediterraneibacter flintii sp. nov. and Owariibacterium komagatae gen. nov., sp. nov., isolated from human faeces.</title>
        <authorList>
            <person name="Hamaguchi T."/>
            <person name="Ohara M."/>
            <person name="Hisatomi A."/>
            <person name="Sekiguchi K."/>
            <person name="Takeda J.I."/>
            <person name="Ueyama J."/>
            <person name="Ito M."/>
            <person name="Nishiwaki H."/>
            <person name="Ogi T."/>
            <person name="Hirayama M."/>
            <person name="Ohkuma M."/>
            <person name="Sakamoto M."/>
            <person name="Ohno K."/>
        </authorList>
    </citation>
    <scope>NUCLEOTIDE SEQUENCE [LARGE SCALE GENOMIC DNA]</scope>
    <source>
        <strain evidence="2 5">13CB11C</strain>
    </source>
</reference>
<dbReference type="InterPro" id="IPR034154">
    <property type="entry name" value="TOPRIM_DnaG/twinkle"/>
</dbReference>
<organism evidence="2 5">
    <name type="scientific">Porphyromonas miyakawae</name>
    <dbReference type="NCBI Taxonomy" id="3137470"/>
    <lineage>
        <taxon>Bacteria</taxon>
        <taxon>Pseudomonadati</taxon>
        <taxon>Bacteroidota</taxon>
        <taxon>Bacteroidia</taxon>
        <taxon>Bacteroidales</taxon>
        <taxon>Porphyromonadaceae</taxon>
        <taxon>Porphyromonas</taxon>
    </lineage>
</organism>
<comment type="caution">
    <text evidence="2">The sequence shown here is derived from an EMBL/GenBank/DDBJ whole genome shotgun (WGS) entry which is preliminary data.</text>
</comment>